<gene>
    <name evidence="2" type="ORF">HNQ64_003756</name>
</gene>
<keyword evidence="3" id="KW-1185">Reference proteome</keyword>
<evidence type="ECO:0000313" key="2">
    <source>
        <dbReference type="EMBL" id="MBB5039484.1"/>
    </source>
</evidence>
<keyword evidence="1" id="KW-0472">Membrane</keyword>
<evidence type="ECO:0000256" key="1">
    <source>
        <dbReference type="SAM" id="Phobius"/>
    </source>
</evidence>
<evidence type="ECO:0000313" key="3">
    <source>
        <dbReference type="Proteomes" id="UP000534294"/>
    </source>
</evidence>
<name>A0A7W8DR57_9BACT</name>
<keyword evidence="1" id="KW-1133">Transmembrane helix</keyword>
<organism evidence="2 3">
    <name type="scientific">Prosthecobacter dejongeii</name>
    <dbReference type="NCBI Taxonomy" id="48465"/>
    <lineage>
        <taxon>Bacteria</taxon>
        <taxon>Pseudomonadati</taxon>
        <taxon>Verrucomicrobiota</taxon>
        <taxon>Verrucomicrobiia</taxon>
        <taxon>Verrucomicrobiales</taxon>
        <taxon>Verrucomicrobiaceae</taxon>
        <taxon>Prosthecobacter</taxon>
    </lineage>
</organism>
<proteinExistence type="predicted"/>
<feature type="transmembrane region" description="Helical" evidence="1">
    <location>
        <begin position="128"/>
        <end position="150"/>
    </location>
</feature>
<keyword evidence="1" id="KW-0812">Transmembrane</keyword>
<dbReference type="Proteomes" id="UP000534294">
    <property type="component" value="Unassembled WGS sequence"/>
</dbReference>
<dbReference type="AlphaFoldDB" id="A0A7W8DR57"/>
<sequence length="287" mass="32342">MRALKELSSKARGLPAGEVSAQVSEILRRYFLDRYQVPAPFRTTRELFDTASALPVSRLQKYASLATVWDELSFAPAPASEEETMELLAKAINALEEDHPVQAADIAAEERVETPLPPLDVGVGLRKLFFLIAGFDFLIAGGMISLLFFHGQAQEMWWVILILAAMVAFLGLRNFRDASAIDPRQRELELDPDAPLEEQIRYYQQRLIAVPLIMIPLTIWVAYDMERLSSGAVEQLRVWAPIAALYDFFGYWGAVLLFPVFGLVSVILTWSRLKVLKLHLAHQARSK</sequence>
<accession>A0A7W8DR57</accession>
<reference evidence="2 3" key="1">
    <citation type="submission" date="2020-08" db="EMBL/GenBank/DDBJ databases">
        <title>Genomic Encyclopedia of Type Strains, Phase IV (KMG-IV): sequencing the most valuable type-strain genomes for metagenomic binning, comparative biology and taxonomic classification.</title>
        <authorList>
            <person name="Goeker M."/>
        </authorList>
    </citation>
    <scope>NUCLEOTIDE SEQUENCE [LARGE SCALE GENOMIC DNA]</scope>
    <source>
        <strain evidence="2 3">DSM 12251</strain>
    </source>
</reference>
<feature type="transmembrane region" description="Helical" evidence="1">
    <location>
        <begin position="156"/>
        <end position="175"/>
    </location>
</feature>
<feature type="transmembrane region" description="Helical" evidence="1">
    <location>
        <begin position="249"/>
        <end position="270"/>
    </location>
</feature>
<protein>
    <submittedName>
        <fullName evidence="2">Uncharacterized protein</fullName>
    </submittedName>
</protein>
<feature type="transmembrane region" description="Helical" evidence="1">
    <location>
        <begin position="207"/>
        <end position="223"/>
    </location>
</feature>
<comment type="caution">
    <text evidence="2">The sequence shown here is derived from an EMBL/GenBank/DDBJ whole genome shotgun (WGS) entry which is preliminary data.</text>
</comment>
<dbReference type="EMBL" id="JACHIF010000008">
    <property type="protein sequence ID" value="MBB5039484.1"/>
    <property type="molecule type" value="Genomic_DNA"/>
</dbReference>